<name>A0A2P2GVA5_STREW</name>
<keyword evidence="2" id="KW-1185">Reference proteome</keyword>
<dbReference type="Proteomes" id="UP000265325">
    <property type="component" value="Unassembled WGS sequence"/>
</dbReference>
<comment type="caution">
    <text evidence="1">The sequence shown here is derived from an EMBL/GenBank/DDBJ whole genome shotgun (WGS) entry which is preliminary data.</text>
</comment>
<dbReference type="OrthoDB" id="4220183at2"/>
<accession>A0A2P2GVA5</accession>
<dbReference type="EMBL" id="LAQS01000006">
    <property type="protein sequence ID" value="KKZ74819.1"/>
    <property type="molecule type" value="Genomic_DNA"/>
</dbReference>
<organism evidence="1 2">
    <name type="scientific">Streptomyces showdoensis</name>
    <dbReference type="NCBI Taxonomy" id="68268"/>
    <lineage>
        <taxon>Bacteria</taxon>
        <taxon>Bacillati</taxon>
        <taxon>Actinomycetota</taxon>
        <taxon>Actinomycetes</taxon>
        <taxon>Kitasatosporales</taxon>
        <taxon>Streptomycetaceae</taxon>
        <taxon>Streptomyces</taxon>
    </lineage>
</organism>
<dbReference type="RefSeq" id="WP_046906319.1">
    <property type="nucleotide sequence ID" value="NZ_BAAAXG010000026.1"/>
</dbReference>
<dbReference type="AlphaFoldDB" id="A0A2P2GVA5"/>
<protein>
    <submittedName>
        <fullName evidence="1">Uncharacterized protein</fullName>
    </submittedName>
</protein>
<proteinExistence type="predicted"/>
<evidence type="ECO:0000313" key="2">
    <source>
        <dbReference type="Proteomes" id="UP000265325"/>
    </source>
</evidence>
<dbReference type="InterPro" id="IPR046200">
    <property type="entry name" value="DUF6233"/>
</dbReference>
<gene>
    <name evidence="1" type="ORF">VO63_05020</name>
</gene>
<sequence length="113" mass="12549">MYDLPPDLPRLRTLETYLAMLLGDVRDRIGKIEQQQAASAPRQALPDKPEYVLSYLRERGQPVADSVHLGDCKQVSHHTRPLTREQALQAITGGGIRACEICRPDSTLGVLDS</sequence>
<reference evidence="1 2" key="1">
    <citation type="submission" date="2015-05" db="EMBL/GenBank/DDBJ databases">
        <title>Draft Genome assembly of Streptomyces showdoensis.</title>
        <authorList>
            <person name="Thapa K.K."/>
            <person name="Metsa-Ketela M."/>
        </authorList>
    </citation>
    <scope>NUCLEOTIDE SEQUENCE [LARGE SCALE GENOMIC DNA]</scope>
    <source>
        <strain evidence="1 2">ATCC 15227</strain>
    </source>
</reference>
<evidence type="ECO:0000313" key="1">
    <source>
        <dbReference type="EMBL" id="KKZ74819.1"/>
    </source>
</evidence>
<dbReference type="Pfam" id="PF19746">
    <property type="entry name" value="DUF6233"/>
    <property type="match status" value="1"/>
</dbReference>